<dbReference type="PROSITE" id="PS51340">
    <property type="entry name" value="MOSC"/>
    <property type="match status" value="1"/>
</dbReference>
<dbReference type="Gene3D" id="2.40.33.20">
    <property type="entry name" value="PK beta-barrel domain-like"/>
    <property type="match status" value="1"/>
</dbReference>
<evidence type="ECO:0000313" key="2">
    <source>
        <dbReference type="EMBL" id="MFD2705001.1"/>
    </source>
</evidence>
<keyword evidence="3" id="KW-1185">Reference proteome</keyword>
<organism evidence="2 3">
    <name type="scientific">Salibacterium lacus</name>
    <dbReference type="NCBI Taxonomy" id="1898109"/>
    <lineage>
        <taxon>Bacteria</taxon>
        <taxon>Bacillati</taxon>
        <taxon>Bacillota</taxon>
        <taxon>Bacilli</taxon>
        <taxon>Bacillales</taxon>
        <taxon>Bacillaceae</taxon>
    </lineage>
</organism>
<dbReference type="InterPro" id="IPR011037">
    <property type="entry name" value="Pyrv_Knase-like_insert_dom_sf"/>
</dbReference>
<sequence length="218" mass="24718">MESQAPVIHHLAAGRPQDIQDQQGRTFRTGIQKQTADSIILRKTGITGNDVADKKNHGGTDRAVCIYPLEHYGTWEEEFGRKLDKAAFGENITVSGVTEDTVYIGNTYKVGSAVIQVTQGRVPCLKIDRRTGCDGLMKRFTATGFTGFFCRVLQEGTVQEDSRMELVKEDRRRISILYANNVYFHERGNMAAMKRILDVPPLAEEWRRKLEKRIQNLK</sequence>
<dbReference type="PANTHER" id="PTHR30212:SF2">
    <property type="entry name" value="PROTEIN YIIM"/>
    <property type="match status" value="1"/>
</dbReference>
<name>A0ABW5SZQ1_9BACI</name>
<comment type="caution">
    <text evidence="2">The sequence shown here is derived from an EMBL/GenBank/DDBJ whole genome shotgun (WGS) entry which is preliminary data.</text>
</comment>
<gene>
    <name evidence="2" type="ORF">ACFSUB_05940</name>
</gene>
<dbReference type="PANTHER" id="PTHR30212">
    <property type="entry name" value="PROTEIN YIIM"/>
    <property type="match status" value="1"/>
</dbReference>
<protein>
    <submittedName>
        <fullName evidence="2">MOSC domain-containing protein</fullName>
    </submittedName>
</protein>
<evidence type="ECO:0000259" key="1">
    <source>
        <dbReference type="PROSITE" id="PS51340"/>
    </source>
</evidence>
<feature type="domain" description="MOSC" evidence="1">
    <location>
        <begin position="33"/>
        <end position="167"/>
    </location>
</feature>
<dbReference type="InterPro" id="IPR052353">
    <property type="entry name" value="Benzoxazolinone_Detox_Enz"/>
</dbReference>
<dbReference type="RefSeq" id="WP_380712266.1">
    <property type="nucleotide sequence ID" value="NZ_JBHUML010000002.1"/>
</dbReference>
<dbReference type="Pfam" id="PF03475">
    <property type="entry name" value="YiiM_3-alpha"/>
    <property type="match status" value="1"/>
</dbReference>
<dbReference type="InterPro" id="IPR005302">
    <property type="entry name" value="MoCF_Sase_C"/>
</dbReference>
<reference evidence="3" key="1">
    <citation type="journal article" date="2019" name="Int. J. Syst. Evol. Microbiol.">
        <title>The Global Catalogue of Microorganisms (GCM) 10K type strain sequencing project: providing services to taxonomists for standard genome sequencing and annotation.</title>
        <authorList>
            <consortium name="The Broad Institute Genomics Platform"/>
            <consortium name="The Broad Institute Genome Sequencing Center for Infectious Disease"/>
            <person name="Wu L."/>
            <person name="Ma J."/>
        </authorList>
    </citation>
    <scope>NUCLEOTIDE SEQUENCE [LARGE SCALE GENOMIC DNA]</scope>
    <source>
        <strain evidence="3">KCTC 33792</strain>
    </source>
</reference>
<dbReference type="InterPro" id="IPR005163">
    <property type="entry name" value="Tri_helical_YiiM-like"/>
</dbReference>
<dbReference type="Proteomes" id="UP001597520">
    <property type="component" value="Unassembled WGS sequence"/>
</dbReference>
<evidence type="ECO:0000313" key="3">
    <source>
        <dbReference type="Proteomes" id="UP001597520"/>
    </source>
</evidence>
<accession>A0ABW5SZQ1</accession>
<proteinExistence type="predicted"/>
<dbReference type="Pfam" id="PF03473">
    <property type="entry name" value="MOSC"/>
    <property type="match status" value="1"/>
</dbReference>
<dbReference type="SUPFAM" id="SSF50800">
    <property type="entry name" value="PK beta-barrel domain-like"/>
    <property type="match status" value="1"/>
</dbReference>
<dbReference type="EMBL" id="JBHUML010000002">
    <property type="protein sequence ID" value="MFD2705001.1"/>
    <property type="molecule type" value="Genomic_DNA"/>
</dbReference>